<reference evidence="1 2" key="1">
    <citation type="submission" date="2020-01" db="EMBL/GenBank/DDBJ databases">
        <title>Identification and distribution of gene clusters putatively required for synthesis of sphingolipid metabolism inhibitors in phylogenetically diverse species of the filamentous fungus Fusarium.</title>
        <authorList>
            <person name="Kim H.-S."/>
            <person name="Busman M."/>
            <person name="Brown D.W."/>
            <person name="Divon H."/>
            <person name="Uhlig S."/>
            <person name="Proctor R.H."/>
        </authorList>
    </citation>
    <scope>NUCLEOTIDE SEQUENCE [LARGE SCALE GENOMIC DNA]</scope>
    <source>
        <strain evidence="1 2">NRRL 20459</strain>
    </source>
</reference>
<dbReference type="Gene3D" id="3.30.559.30">
    <property type="entry name" value="Nonribosomal peptide synthetase, condensation domain"/>
    <property type="match status" value="1"/>
</dbReference>
<protein>
    <submittedName>
        <fullName evidence="1">Nad-dependent 15-hydroxyprostaglandin dehydrogenase</fullName>
    </submittedName>
</protein>
<dbReference type="PANTHER" id="PTHR42034">
    <property type="entry name" value="CHROMOSOME 7, WHOLE GENOME SHOTGUN SEQUENCE-RELATED"/>
    <property type="match status" value="1"/>
</dbReference>
<accession>A0A8H4P2Q3</accession>
<keyword evidence="2" id="KW-1185">Reference proteome</keyword>
<evidence type="ECO:0000313" key="2">
    <source>
        <dbReference type="Proteomes" id="UP000554235"/>
    </source>
</evidence>
<dbReference type="Proteomes" id="UP000554235">
    <property type="component" value="Unassembled WGS sequence"/>
</dbReference>
<sequence>MASTWEQTSPNTFEHKRSVFEHLYFLTQGTFGQPTPFVLFSSVRFRHAHDPVHDRVEASLKNAWVQMRAKEPQIVARHGETTKIVEVFEGGALDKWLSETFVVCRDQSPDDVFKECVARPYVTLFYFPATRELTLQANHSFIDGRGALFFWDTFFSLLENPIEGQVTPEVVKKALPPSCDHILGVAEESSPEAEELAHKMMDRAITENPIYIPIEDPAAPPRGFQRRQIKLTPAASKRVISTCHQKGITVTSAIYVAFCLAVQEYQFEREGKAGDTLVAFTNLDARRYFGEAYAHELRRVACHFSIMPLNLPIDPSTFDKTVEQLSDYYRKALDHPIAEGVLKCLPAALPVYLQATAEGAAFTKTPWLTALGIVEDFMGRSFGPWEVKDFWLANTMMSPLVQLLLWTWRGQIVIGGAFNEAFYDGDVVEALLRRSEQILLHSLGL</sequence>
<dbReference type="AlphaFoldDB" id="A0A8H4P2Q3"/>
<dbReference type="PANTHER" id="PTHR42034:SF1">
    <property type="entry name" value="CONDENSATION DOMAIN-CONTAINING PROTEIN"/>
    <property type="match status" value="1"/>
</dbReference>
<dbReference type="EMBL" id="JAADYS010001966">
    <property type="protein sequence ID" value="KAF4460334.1"/>
    <property type="molecule type" value="Genomic_DNA"/>
</dbReference>
<proteinExistence type="predicted"/>
<dbReference type="SUPFAM" id="SSF52777">
    <property type="entry name" value="CoA-dependent acyltransferases"/>
    <property type="match status" value="1"/>
</dbReference>
<dbReference type="Gene3D" id="3.30.559.10">
    <property type="entry name" value="Chloramphenicol acetyltransferase-like domain"/>
    <property type="match status" value="1"/>
</dbReference>
<evidence type="ECO:0000313" key="1">
    <source>
        <dbReference type="EMBL" id="KAF4460334.1"/>
    </source>
</evidence>
<dbReference type="InterPro" id="IPR023213">
    <property type="entry name" value="CAT-like_dom_sf"/>
</dbReference>
<gene>
    <name evidence="1" type="ORF">FALBO_12889</name>
</gene>
<dbReference type="OrthoDB" id="10000533at2759"/>
<organism evidence="1 2">
    <name type="scientific">Fusarium albosuccineum</name>
    <dbReference type="NCBI Taxonomy" id="1237068"/>
    <lineage>
        <taxon>Eukaryota</taxon>
        <taxon>Fungi</taxon>
        <taxon>Dikarya</taxon>
        <taxon>Ascomycota</taxon>
        <taxon>Pezizomycotina</taxon>
        <taxon>Sordariomycetes</taxon>
        <taxon>Hypocreomycetidae</taxon>
        <taxon>Hypocreales</taxon>
        <taxon>Nectriaceae</taxon>
        <taxon>Fusarium</taxon>
        <taxon>Fusarium decemcellulare species complex</taxon>
    </lineage>
</organism>
<comment type="caution">
    <text evidence="1">The sequence shown here is derived from an EMBL/GenBank/DDBJ whole genome shotgun (WGS) entry which is preliminary data.</text>
</comment>
<name>A0A8H4P2Q3_9HYPO</name>